<keyword evidence="1" id="KW-1133">Transmembrane helix</keyword>
<sequence>MQEMLNWMNGLSAPGRTVDAGTIWTVWGGLKWRGNVLLAVMTYLFIYYLQM</sequence>
<evidence type="ECO:0000256" key="1">
    <source>
        <dbReference type="SAM" id="Phobius"/>
    </source>
</evidence>
<dbReference type="AlphaFoldDB" id="A0A0E9XCB4"/>
<name>A0A0E9XCB4_ANGAN</name>
<reference evidence="2" key="1">
    <citation type="submission" date="2014-11" db="EMBL/GenBank/DDBJ databases">
        <authorList>
            <person name="Amaro Gonzalez C."/>
        </authorList>
    </citation>
    <scope>NUCLEOTIDE SEQUENCE</scope>
</reference>
<keyword evidence="1" id="KW-0812">Transmembrane</keyword>
<keyword evidence="1" id="KW-0472">Membrane</keyword>
<proteinExistence type="predicted"/>
<evidence type="ECO:0000313" key="2">
    <source>
        <dbReference type="EMBL" id="JAI00097.1"/>
    </source>
</evidence>
<organism evidence="2">
    <name type="scientific">Anguilla anguilla</name>
    <name type="common">European freshwater eel</name>
    <name type="synonym">Muraena anguilla</name>
    <dbReference type="NCBI Taxonomy" id="7936"/>
    <lineage>
        <taxon>Eukaryota</taxon>
        <taxon>Metazoa</taxon>
        <taxon>Chordata</taxon>
        <taxon>Craniata</taxon>
        <taxon>Vertebrata</taxon>
        <taxon>Euteleostomi</taxon>
        <taxon>Actinopterygii</taxon>
        <taxon>Neopterygii</taxon>
        <taxon>Teleostei</taxon>
        <taxon>Anguilliformes</taxon>
        <taxon>Anguillidae</taxon>
        <taxon>Anguilla</taxon>
    </lineage>
</organism>
<dbReference type="EMBL" id="GBXM01008481">
    <property type="protein sequence ID" value="JAI00097.1"/>
    <property type="molecule type" value="Transcribed_RNA"/>
</dbReference>
<protein>
    <submittedName>
        <fullName evidence="2">Uncharacterized protein</fullName>
    </submittedName>
</protein>
<reference evidence="2" key="2">
    <citation type="journal article" date="2015" name="Fish Shellfish Immunol.">
        <title>Early steps in the European eel (Anguilla anguilla)-Vibrio vulnificus interaction in the gills: Role of the RtxA13 toxin.</title>
        <authorList>
            <person name="Callol A."/>
            <person name="Pajuelo D."/>
            <person name="Ebbesson L."/>
            <person name="Teles M."/>
            <person name="MacKenzie S."/>
            <person name="Amaro C."/>
        </authorList>
    </citation>
    <scope>NUCLEOTIDE SEQUENCE</scope>
</reference>
<accession>A0A0E9XCB4</accession>
<feature type="transmembrane region" description="Helical" evidence="1">
    <location>
        <begin position="32"/>
        <end position="49"/>
    </location>
</feature>